<dbReference type="AlphaFoldDB" id="A0A7V6A1D1"/>
<keyword evidence="1" id="KW-0732">Signal</keyword>
<feature type="signal peptide" evidence="1">
    <location>
        <begin position="1"/>
        <end position="41"/>
    </location>
</feature>
<accession>A0A7V6A1D1</accession>
<reference evidence="2" key="1">
    <citation type="journal article" date="2020" name="mSystems">
        <title>Genome- and Community-Level Interaction Insights into Carbon Utilization and Element Cycling Functions of Hydrothermarchaeota in Hydrothermal Sediment.</title>
        <authorList>
            <person name="Zhou Z."/>
            <person name="Liu Y."/>
            <person name="Xu W."/>
            <person name="Pan J."/>
            <person name="Luo Z.H."/>
            <person name="Li M."/>
        </authorList>
    </citation>
    <scope>NUCLEOTIDE SEQUENCE [LARGE SCALE GENOMIC DNA]</scope>
    <source>
        <strain evidence="2">SpSt-767</strain>
    </source>
</reference>
<dbReference type="EMBL" id="DTGR01000030">
    <property type="protein sequence ID" value="HHS28447.1"/>
    <property type="molecule type" value="Genomic_DNA"/>
</dbReference>
<dbReference type="InterPro" id="IPR021457">
    <property type="entry name" value="DUF3108"/>
</dbReference>
<organism evidence="2">
    <name type="scientific">Desulfobacca acetoxidans</name>
    <dbReference type="NCBI Taxonomy" id="60893"/>
    <lineage>
        <taxon>Bacteria</taxon>
        <taxon>Pseudomonadati</taxon>
        <taxon>Thermodesulfobacteriota</taxon>
        <taxon>Desulfobaccia</taxon>
        <taxon>Desulfobaccales</taxon>
        <taxon>Desulfobaccaceae</taxon>
        <taxon>Desulfobacca</taxon>
    </lineage>
</organism>
<feature type="chain" id="PRO_5030507325" evidence="1">
    <location>
        <begin position="42"/>
        <end position="291"/>
    </location>
</feature>
<sequence>MARLMNKIKTQSLGCSLSRLAMVSILMALILALALPPAALAADPAPMAASSPGKILENLHYKIDVWIWRDAVDAQVVFREAGPGRYQAEVDGRSQGLLALVTGGWRGRLSTDMEYAEGGLRPLVYKEISYKKGKKRVMEYRFNYAAKKVELWKQEGDGPLAKHWEADLTGPMYDPLTFFYNRRITGQSLAEKGGENLKFQGIPYPKPDPITLRVGDKTGEGRKIMLELGNRIHKDERSVVYAYLDSDGVPTKAQTQVGTFGNVDITLLPGGKRLNKAEVSKGDCQARAGGN</sequence>
<evidence type="ECO:0000313" key="2">
    <source>
        <dbReference type="EMBL" id="HHS28447.1"/>
    </source>
</evidence>
<proteinExistence type="predicted"/>
<gene>
    <name evidence="2" type="ORF">ENV52_01935</name>
</gene>
<evidence type="ECO:0000256" key="1">
    <source>
        <dbReference type="SAM" id="SignalP"/>
    </source>
</evidence>
<protein>
    <submittedName>
        <fullName evidence="2">DUF3108 domain-containing protein</fullName>
    </submittedName>
</protein>
<dbReference type="Pfam" id="PF11306">
    <property type="entry name" value="DUF3108"/>
    <property type="match status" value="1"/>
</dbReference>
<comment type="caution">
    <text evidence="2">The sequence shown here is derived from an EMBL/GenBank/DDBJ whole genome shotgun (WGS) entry which is preliminary data.</text>
</comment>
<name>A0A7V6A1D1_9BACT</name>